<protein>
    <recommendedName>
        <fullName evidence="3">Ribbon-helix-helix CopG family protein</fullName>
    </recommendedName>
</protein>
<name>A0ABN3A7L8_9ACTN</name>
<evidence type="ECO:0000313" key="2">
    <source>
        <dbReference type="Proteomes" id="UP001422759"/>
    </source>
</evidence>
<proteinExistence type="predicted"/>
<evidence type="ECO:0000313" key="1">
    <source>
        <dbReference type="EMBL" id="GAA2155551.1"/>
    </source>
</evidence>
<accession>A0ABN3A7L8</accession>
<comment type="caution">
    <text evidence="1">The sequence shown here is derived from an EMBL/GenBank/DDBJ whole genome shotgun (WGS) entry which is preliminary data.</text>
</comment>
<dbReference type="RefSeq" id="WP_344468726.1">
    <property type="nucleotide sequence ID" value="NZ_BAAANT010000047.1"/>
</dbReference>
<evidence type="ECO:0008006" key="3">
    <source>
        <dbReference type="Google" id="ProtNLM"/>
    </source>
</evidence>
<organism evidence="1 2">
    <name type="scientific">Kitasatospora kazusensis</name>
    <dbReference type="NCBI Taxonomy" id="407974"/>
    <lineage>
        <taxon>Bacteria</taxon>
        <taxon>Bacillati</taxon>
        <taxon>Actinomycetota</taxon>
        <taxon>Actinomycetes</taxon>
        <taxon>Kitasatosporales</taxon>
        <taxon>Streptomycetaceae</taxon>
        <taxon>Kitasatospora</taxon>
    </lineage>
</organism>
<keyword evidence="2" id="KW-1185">Reference proteome</keyword>
<reference evidence="1 2" key="1">
    <citation type="journal article" date="2019" name="Int. J. Syst. Evol. Microbiol.">
        <title>The Global Catalogue of Microorganisms (GCM) 10K type strain sequencing project: providing services to taxonomists for standard genome sequencing and annotation.</title>
        <authorList>
            <consortium name="The Broad Institute Genomics Platform"/>
            <consortium name="The Broad Institute Genome Sequencing Center for Infectious Disease"/>
            <person name="Wu L."/>
            <person name="Ma J."/>
        </authorList>
    </citation>
    <scope>NUCLEOTIDE SEQUENCE [LARGE SCALE GENOMIC DNA]</scope>
    <source>
        <strain evidence="1 2">JCM 14560</strain>
    </source>
</reference>
<gene>
    <name evidence="1" type="ORF">GCM10009760_55600</name>
</gene>
<dbReference type="EMBL" id="BAAANT010000047">
    <property type="protein sequence ID" value="GAA2155551.1"/>
    <property type="molecule type" value="Genomic_DNA"/>
</dbReference>
<dbReference type="Proteomes" id="UP001422759">
    <property type="component" value="Unassembled WGS sequence"/>
</dbReference>
<sequence>MPAHTETNVRLPHCALDALAAVASHRGTSRDETLRQLLAEHVEAQQKLDPDDRLTHISTVLRYPPPPRWRNDPRHDTPVRLRAPAALLERARSVSLTLPGQHERAHSDYQSRRLTDAVMTAIARTEPFTDDFLTGLLPLLRHRAALGLWRLTTAVTSTTPERILLTEAEHLRINMAWLDEAPPHDSRTAEQRHLLLTAEALEEEEAWHSPERFRAAARLARHLLTGPDAKTGEQLLHTQGEEWHEQYQDALHAQDPAATSEETTGYDWTGRGGTAVWRAHRRVDLQDFEDWLISREDTNTKRTMPRPGWLLRTPATWHAHAPASRGPLPEPYATWVAEGRALAFPHSSRQAVWPLLRCPGTGWEPVQASSH</sequence>